<dbReference type="VEuPathDB" id="VectorBase:AQUA002872"/>
<keyword evidence="2" id="KW-1133">Transmembrane helix</keyword>
<dbReference type="Proteomes" id="UP000076407">
    <property type="component" value="Unassembled WGS sequence"/>
</dbReference>
<evidence type="ECO:0000313" key="3">
    <source>
        <dbReference type="EnsemblMetazoa" id="AQUA002872-PA"/>
    </source>
</evidence>
<keyword evidence="2" id="KW-0812">Transmembrane</keyword>
<evidence type="ECO:0000256" key="1">
    <source>
        <dbReference type="SAM" id="MobiDB-lite"/>
    </source>
</evidence>
<dbReference type="AlphaFoldDB" id="A0A182WZA6"/>
<feature type="transmembrane region" description="Helical" evidence="2">
    <location>
        <begin position="178"/>
        <end position="197"/>
    </location>
</feature>
<feature type="region of interest" description="Disordered" evidence="1">
    <location>
        <begin position="1"/>
        <end position="24"/>
    </location>
</feature>
<feature type="transmembrane region" description="Helical" evidence="2">
    <location>
        <begin position="137"/>
        <end position="158"/>
    </location>
</feature>
<keyword evidence="2" id="KW-0472">Membrane</keyword>
<proteinExistence type="predicted"/>
<evidence type="ECO:0000313" key="4">
    <source>
        <dbReference type="Proteomes" id="UP000076407"/>
    </source>
</evidence>
<feature type="compositionally biased region" description="Low complexity" evidence="1">
    <location>
        <begin position="1"/>
        <end position="22"/>
    </location>
</feature>
<protein>
    <submittedName>
        <fullName evidence="3">Uncharacterized protein</fullName>
    </submittedName>
</protein>
<evidence type="ECO:0000256" key="2">
    <source>
        <dbReference type="SAM" id="Phobius"/>
    </source>
</evidence>
<reference evidence="3" key="1">
    <citation type="submission" date="2020-05" db="UniProtKB">
        <authorList>
            <consortium name="EnsemblMetazoa"/>
        </authorList>
    </citation>
    <scope>IDENTIFICATION</scope>
    <source>
        <strain evidence="3">SANGQUA</strain>
    </source>
</reference>
<dbReference type="EnsemblMetazoa" id="AQUA002872-RA">
    <property type="protein sequence ID" value="AQUA002872-PA"/>
    <property type="gene ID" value="AQUA002872"/>
</dbReference>
<accession>A0A182WZA6</accession>
<sequence length="244" mass="27964">MSDAGSGSESSGSGSNDGSSGSTVQNAINNRAQREYREEMVKDMAVEQMKQKMHDIVNRLGKEVERKMDIAVDDLFTEVKQFNLKNYELKQLFNEKSTSHEGHRKSTKTDGKLPDKVFMPRNSLLTDLFEVKHIKTIYHIFILILAFTFRFFYPVMFVQFEFLGLMLMFVTKRLGKNVGNVLLWLVLSIGNGLHLSLYNMEYYARRNCPDIGDSIVDYMVPVSWSCNGISHNPNWTITAPWSLP</sequence>
<dbReference type="STRING" id="34691.A0A182WZA6"/>
<name>A0A182WZA6_ANOQN</name>
<keyword evidence="4" id="KW-1185">Reference proteome</keyword>
<organism evidence="3 4">
    <name type="scientific">Anopheles quadriannulatus</name>
    <name type="common">Mosquito</name>
    <dbReference type="NCBI Taxonomy" id="34691"/>
    <lineage>
        <taxon>Eukaryota</taxon>
        <taxon>Metazoa</taxon>
        <taxon>Ecdysozoa</taxon>
        <taxon>Arthropoda</taxon>
        <taxon>Hexapoda</taxon>
        <taxon>Insecta</taxon>
        <taxon>Pterygota</taxon>
        <taxon>Neoptera</taxon>
        <taxon>Endopterygota</taxon>
        <taxon>Diptera</taxon>
        <taxon>Nematocera</taxon>
        <taxon>Culicoidea</taxon>
        <taxon>Culicidae</taxon>
        <taxon>Anophelinae</taxon>
        <taxon>Anopheles</taxon>
    </lineage>
</organism>